<dbReference type="EMBL" id="JMFG01000035">
    <property type="protein sequence ID" value="KDA53025.1"/>
    <property type="molecule type" value="Genomic_DNA"/>
</dbReference>
<dbReference type="PANTHER" id="PTHR36700">
    <property type="entry name" value="CRISPR SYSTEM CMR SUBUNIT CMR4"/>
    <property type="match status" value="1"/>
</dbReference>
<feature type="domain" description="CRISPR type III-associated protein" evidence="2">
    <location>
        <begin position="10"/>
        <end position="302"/>
    </location>
</feature>
<dbReference type="PANTHER" id="PTHR36700:SF1">
    <property type="entry name" value="CRISPR SYSTEM CMR SUBUNIT CMR4"/>
    <property type="match status" value="1"/>
</dbReference>
<organism evidence="3 4">
    <name type="scientific">Thermoanaerobaculum aquaticum</name>
    <dbReference type="NCBI Taxonomy" id="1312852"/>
    <lineage>
        <taxon>Bacteria</taxon>
        <taxon>Pseudomonadati</taxon>
        <taxon>Acidobacteriota</taxon>
        <taxon>Thermoanaerobaculia</taxon>
        <taxon>Thermoanaerobaculales</taxon>
        <taxon>Thermoanaerobaculaceae</taxon>
        <taxon>Thermoanaerobaculum</taxon>
    </lineage>
</organism>
<dbReference type="Pfam" id="PF03787">
    <property type="entry name" value="RAMPs"/>
    <property type="match status" value="1"/>
</dbReference>
<dbReference type="InterPro" id="IPR013410">
    <property type="entry name" value="CRISPR-assoc_RAMP_Cmr4"/>
</dbReference>
<dbReference type="NCBIfam" id="TIGR02580">
    <property type="entry name" value="cas_RAMP_Cmr4"/>
    <property type="match status" value="1"/>
</dbReference>
<accession>A0A062XWZ5</accession>
<proteinExistence type="predicted"/>
<comment type="caution">
    <text evidence="3">The sequence shown here is derived from an EMBL/GenBank/DDBJ whole genome shotgun (WGS) entry which is preliminary data.</text>
</comment>
<keyword evidence="4" id="KW-1185">Reference proteome</keyword>
<dbReference type="InterPro" id="IPR005537">
    <property type="entry name" value="RAMP_III_fam"/>
</dbReference>
<dbReference type="AlphaFoldDB" id="A0A062XWZ5"/>
<evidence type="ECO:0000259" key="2">
    <source>
        <dbReference type="Pfam" id="PF03787"/>
    </source>
</evidence>
<dbReference type="STRING" id="1312852.EG19_07890"/>
<dbReference type="Proteomes" id="UP000027284">
    <property type="component" value="Unassembled WGS sequence"/>
</dbReference>
<evidence type="ECO:0000313" key="3">
    <source>
        <dbReference type="EMBL" id="KDA53025.1"/>
    </source>
</evidence>
<dbReference type="RefSeq" id="WP_038050274.1">
    <property type="nucleotide sequence ID" value="NZ_JMFG01000035.1"/>
</dbReference>
<keyword evidence="1" id="KW-0051">Antiviral defense</keyword>
<gene>
    <name evidence="3" type="ORF">EG19_07890</name>
</gene>
<evidence type="ECO:0000256" key="1">
    <source>
        <dbReference type="ARBA" id="ARBA00023118"/>
    </source>
</evidence>
<reference evidence="3 4" key="1">
    <citation type="submission" date="2014-04" db="EMBL/GenBank/DDBJ databases">
        <title>The Genome Sequence of Thermoanaerobaculum aquaticum MP-01, The First Cultivated Group 23 Acidobacterium.</title>
        <authorList>
            <person name="Stamps B.W."/>
            <person name="Losey N.A."/>
            <person name="Lawson P.A."/>
            <person name="Stevenson B.S."/>
        </authorList>
    </citation>
    <scope>NUCLEOTIDE SEQUENCE [LARGE SCALE GENOMIC DNA]</scope>
    <source>
        <strain evidence="3 4">MP-01</strain>
    </source>
</reference>
<name>A0A062XWZ5_9BACT</name>
<dbReference type="OrthoDB" id="9789361at2"/>
<protein>
    <recommendedName>
        <fullName evidence="2">CRISPR type III-associated protein domain-containing protein</fullName>
    </recommendedName>
</protein>
<dbReference type="GO" id="GO:0051607">
    <property type="term" value="P:defense response to virus"/>
    <property type="evidence" value="ECO:0007669"/>
    <property type="project" value="UniProtKB-KW"/>
</dbReference>
<sequence>MFEKRALMFLYAISPVHMGAGQAIGVVDNPIQRERHTNHPIFAGSGLKGALRDVFQAKEGDELTGRIFGPEASASDHAGAVSFSDAGVVLFPVRSLRESYAYVTSPTALARLRRAAQLCELDLDWQVPEVSNDSQCLVTSSQSKLLFGSGGQGAGQSLVLETFEFQVEADDEVAKVAAWLANRAILSEDGFHYFREKLKKDLVVLSDTRFKYYVENGTIVEPHVRINDESGTADDGGLFYTENVPPEALFVSLVLASRERVKKGAEEDQLLTSSEVLKALVETLHGEVVQIGGDATTGRGLVALSVVSKS</sequence>
<evidence type="ECO:0000313" key="4">
    <source>
        <dbReference type="Proteomes" id="UP000027284"/>
    </source>
</evidence>